<organism evidence="3">
    <name type="scientific">Aureococcus anophagefferens</name>
    <name type="common">Harmful bloom alga</name>
    <dbReference type="NCBI Taxonomy" id="44056"/>
    <lineage>
        <taxon>Eukaryota</taxon>
        <taxon>Sar</taxon>
        <taxon>Stramenopiles</taxon>
        <taxon>Ochrophyta</taxon>
        <taxon>Pelagophyceae</taxon>
        <taxon>Pelagomonadales</taxon>
        <taxon>Pelagomonadaceae</taxon>
        <taxon>Aureococcus</taxon>
    </lineage>
</organism>
<dbReference type="AlphaFoldDB" id="F0YJL7"/>
<feature type="region of interest" description="Disordered" evidence="1">
    <location>
        <begin position="34"/>
        <end position="84"/>
    </location>
</feature>
<dbReference type="OrthoDB" id="10648629at2759"/>
<protein>
    <submittedName>
        <fullName evidence="2">Uncharacterized protein</fullName>
    </submittedName>
</protein>
<gene>
    <name evidence="2" type="ORF">AURANDRAFT_67015</name>
</gene>
<name>F0YJL7_AURAN</name>
<dbReference type="InParanoid" id="F0YJL7"/>
<evidence type="ECO:0000313" key="2">
    <source>
        <dbReference type="EMBL" id="EGB04674.1"/>
    </source>
</evidence>
<dbReference type="GeneID" id="20226039"/>
<reference evidence="2 3" key="1">
    <citation type="journal article" date="2011" name="Proc. Natl. Acad. Sci. U.S.A.">
        <title>Niche of harmful alga Aureococcus anophagefferens revealed through ecogenomics.</title>
        <authorList>
            <person name="Gobler C.J."/>
            <person name="Berry D.L."/>
            <person name="Dyhrman S.T."/>
            <person name="Wilhelm S.W."/>
            <person name="Salamov A."/>
            <person name="Lobanov A.V."/>
            <person name="Zhang Y."/>
            <person name="Collier J.L."/>
            <person name="Wurch L.L."/>
            <person name="Kustka A.B."/>
            <person name="Dill B.D."/>
            <person name="Shah M."/>
            <person name="VerBerkmoes N.C."/>
            <person name="Kuo A."/>
            <person name="Terry A."/>
            <person name="Pangilinan J."/>
            <person name="Lindquist E.A."/>
            <person name="Lucas S."/>
            <person name="Paulsen I.T."/>
            <person name="Hattenrath-Lehmann T.K."/>
            <person name="Talmage S.C."/>
            <person name="Walker E.A."/>
            <person name="Koch F."/>
            <person name="Burson A.M."/>
            <person name="Marcoval M.A."/>
            <person name="Tang Y.Z."/>
            <person name="Lecleir G.R."/>
            <person name="Coyne K.J."/>
            <person name="Berg G.M."/>
            <person name="Bertrand E.M."/>
            <person name="Saito M.A."/>
            <person name="Gladyshev V.N."/>
            <person name="Grigoriev I.V."/>
        </authorList>
    </citation>
    <scope>NUCLEOTIDE SEQUENCE [LARGE SCALE GENOMIC DNA]</scope>
    <source>
        <strain evidence="3">CCMP 1984</strain>
    </source>
</reference>
<evidence type="ECO:0000313" key="3">
    <source>
        <dbReference type="Proteomes" id="UP000002729"/>
    </source>
</evidence>
<dbReference type="KEGG" id="aaf:AURANDRAFT_67015"/>
<dbReference type="Proteomes" id="UP000002729">
    <property type="component" value="Unassembled WGS sequence"/>
</dbReference>
<sequence length="444" mass="48725">MCAPLEAHRRSHRVLGVHMDAADPRRAAIRCRRRRAATVSDRARPWRRGQSGARRGRGPYPRPTHAHPRCRGAEGQAGAHRRRGPYPRLRHAHRMLFDALHQQIVGNRWESGCGAPRTRSAVARGRAARPSARNFASTDHHRCVQPGIASTALLCVCGVCLVHGYMGGGLSNAVIGGKGKKVAPIEMAEEVVNVESASLNETSKTLGKEAKLVSGKRAPPWASNYRRKGLYSFARTGIGTRSPKAGKGALIIEDDVTVGIEQIASWPVVRGPHGLLSPHPKLTGGMETTTTGTRPFAVRRSSNKVFGTQAYVVSCKGLNRISALQARREKMRTLRLEHWSDVQLIADHWIPSIFPSDVSYVATVPTLVEDACVSTIAPGENAWSHDTPRLKDVAAPEHSDARFHRTACRFPHSAYTQPSWELVKRSTSEKELNFRNTGRCPSPP</sequence>
<evidence type="ECO:0000256" key="1">
    <source>
        <dbReference type="SAM" id="MobiDB-lite"/>
    </source>
</evidence>
<dbReference type="EMBL" id="GL833148">
    <property type="protein sequence ID" value="EGB04674.1"/>
    <property type="molecule type" value="Genomic_DNA"/>
</dbReference>
<keyword evidence="3" id="KW-1185">Reference proteome</keyword>
<proteinExistence type="predicted"/>
<accession>F0YJL7</accession>
<dbReference type="RefSeq" id="XP_009040588.1">
    <property type="nucleotide sequence ID" value="XM_009042340.1"/>
</dbReference>